<evidence type="ECO:0000313" key="1">
    <source>
        <dbReference type="EMBL" id="KAI0036607.1"/>
    </source>
</evidence>
<evidence type="ECO:0000313" key="2">
    <source>
        <dbReference type="Proteomes" id="UP000814128"/>
    </source>
</evidence>
<protein>
    <submittedName>
        <fullName evidence="1">Cytochrome P450 monooxygenase</fullName>
    </submittedName>
</protein>
<dbReference type="Proteomes" id="UP000814128">
    <property type="component" value="Unassembled WGS sequence"/>
</dbReference>
<proteinExistence type="predicted"/>
<reference evidence="1" key="2">
    <citation type="journal article" date="2022" name="New Phytol.">
        <title>Evolutionary transition to the ectomycorrhizal habit in the genomes of a hyperdiverse lineage of mushroom-forming fungi.</title>
        <authorList>
            <person name="Looney B."/>
            <person name="Miyauchi S."/>
            <person name="Morin E."/>
            <person name="Drula E."/>
            <person name="Courty P.E."/>
            <person name="Kohler A."/>
            <person name="Kuo A."/>
            <person name="LaButti K."/>
            <person name="Pangilinan J."/>
            <person name="Lipzen A."/>
            <person name="Riley R."/>
            <person name="Andreopoulos W."/>
            <person name="He G."/>
            <person name="Johnson J."/>
            <person name="Nolan M."/>
            <person name="Tritt A."/>
            <person name="Barry K.W."/>
            <person name="Grigoriev I.V."/>
            <person name="Nagy L.G."/>
            <person name="Hibbett D."/>
            <person name="Henrissat B."/>
            <person name="Matheny P.B."/>
            <person name="Labbe J."/>
            <person name="Martin F.M."/>
        </authorList>
    </citation>
    <scope>NUCLEOTIDE SEQUENCE</scope>
    <source>
        <strain evidence="1">EC-137</strain>
    </source>
</reference>
<organism evidence="1 2">
    <name type="scientific">Vararia minispora EC-137</name>
    <dbReference type="NCBI Taxonomy" id="1314806"/>
    <lineage>
        <taxon>Eukaryota</taxon>
        <taxon>Fungi</taxon>
        <taxon>Dikarya</taxon>
        <taxon>Basidiomycota</taxon>
        <taxon>Agaricomycotina</taxon>
        <taxon>Agaricomycetes</taxon>
        <taxon>Russulales</taxon>
        <taxon>Lachnocladiaceae</taxon>
        <taxon>Vararia</taxon>
    </lineage>
</organism>
<sequence>MDKVAIGALAGLLGLGLYRVSQRAKQSRFPPGPKSSWWGGVEMPKLYPWLVFAEWQDIYGDVIYVRQFGSPILILNSQRAITDLLENRGNVYSSRPRRVMANELMGWDWMFSTMTYGPRWRKHRALFQKYFHVRTSSHYQPTQEKEAYTLLRNLLDTPEEFSYHVRRLAAAIFMNLSYGHQIKDDGDEFVAIANKATSNLARAGIFGTYIVDYFPWLKHIPSWMATFRRDAIEWRKSTETMINYPYDQLRERMAAGIAPPSFASSELENAMRSGITAEREQIIKNVAGMSFAAGSDTTASAVMSFILAMVIHPEIQLAAQEELACVIGTDRLPRFSDRDSLPMVECLVWESLRWNPVTPLGLQHFTTEDDVYRDWFIPKGTTVFTNIWKLLHDDEVYPNPLSFLPWRFMDRNKNDELGINPHPMPAFGFGRRVCPGRHMAIDTIWITIATILAVYEIRKALDKDGKPIEPDTEYVSSFLSRPKPFQCQFRPRSESARLLIRHSVEWPSAPIV</sequence>
<gene>
    <name evidence="1" type="ORF">K488DRAFT_40607</name>
</gene>
<accession>A0ACB8QYE9</accession>
<name>A0ACB8QYE9_9AGAM</name>
<reference evidence="1" key="1">
    <citation type="submission" date="2021-02" db="EMBL/GenBank/DDBJ databases">
        <authorList>
            <consortium name="DOE Joint Genome Institute"/>
            <person name="Ahrendt S."/>
            <person name="Looney B.P."/>
            <person name="Miyauchi S."/>
            <person name="Morin E."/>
            <person name="Drula E."/>
            <person name="Courty P.E."/>
            <person name="Chicoki N."/>
            <person name="Fauchery L."/>
            <person name="Kohler A."/>
            <person name="Kuo A."/>
            <person name="Labutti K."/>
            <person name="Pangilinan J."/>
            <person name="Lipzen A."/>
            <person name="Riley R."/>
            <person name="Andreopoulos W."/>
            <person name="He G."/>
            <person name="Johnson J."/>
            <person name="Barry K.W."/>
            <person name="Grigoriev I.V."/>
            <person name="Nagy L."/>
            <person name="Hibbett D."/>
            <person name="Henrissat B."/>
            <person name="Matheny P.B."/>
            <person name="Labbe J."/>
            <person name="Martin F."/>
        </authorList>
    </citation>
    <scope>NUCLEOTIDE SEQUENCE</scope>
    <source>
        <strain evidence="1">EC-137</strain>
    </source>
</reference>
<dbReference type="EMBL" id="MU273469">
    <property type="protein sequence ID" value="KAI0036607.1"/>
    <property type="molecule type" value="Genomic_DNA"/>
</dbReference>
<keyword evidence="1" id="KW-0560">Oxidoreductase</keyword>
<keyword evidence="2" id="KW-1185">Reference proteome</keyword>
<comment type="caution">
    <text evidence="1">The sequence shown here is derived from an EMBL/GenBank/DDBJ whole genome shotgun (WGS) entry which is preliminary data.</text>
</comment>
<keyword evidence="1" id="KW-0503">Monooxygenase</keyword>